<keyword evidence="4" id="KW-1185">Reference proteome</keyword>
<feature type="compositionally biased region" description="Basic and acidic residues" evidence="1">
    <location>
        <begin position="8"/>
        <end position="20"/>
    </location>
</feature>
<evidence type="ECO:0000256" key="2">
    <source>
        <dbReference type="SAM" id="Phobius"/>
    </source>
</evidence>
<organism evidence="3 4">
    <name type="scientific">Flavimaribacter sediminis</name>
    <dbReference type="NCBI Taxonomy" id="2865987"/>
    <lineage>
        <taxon>Bacteria</taxon>
        <taxon>Pseudomonadati</taxon>
        <taxon>Pseudomonadota</taxon>
        <taxon>Alphaproteobacteria</taxon>
        <taxon>Hyphomicrobiales</taxon>
        <taxon>Rhizobiaceae</taxon>
        <taxon>Flavimaribacter</taxon>
    </lineage>
</organism>
<feature type="transmembrane region" description="Helical" evidence="2">
    <location>
        <begin position="38"/>
        <end position="58"/>
    </location>
</feature>
<dbReference type="Proteomes" id="UP001196509">
    <property type="component" value="Unassembled WGS sequence"/>
</dbReference>
<protein>
    <submittedName>
        <fullName evidence="3">Uncharacterized protein</fullName>
    </submittedName>
</protein>
<evidence type="ECO:0000313" key="3">
    <source>
        <dbReference type="EMBL" id="MBW8635632.1"/>
    </source>
</evidence>
<dbReference type="EMBL" id="JAICBX010000001">
    <property type="protein sequence ID" value="MBW8635632.1"/>
    <property type="molecule type" value="Genomic_DNA"/>
</dbReference>
<evidence type="ECO:0000313" key="4">
    <source>
        <dbReference type="Proteomes" id="UP001196509"/>
    </source>
</evidence>
<dbReference type="AlphaFoldDB" id="A0AAE3CZ67"/>
<dbReference type="RefSeq" id="WP_220226361.1">
    <property type="nucleotide sequence ID" value="NZ_JAICBX010000001.1"/>
</dbReference>
<keyword evidence="2" id="KW-1133">Transmembrane helix</keyword>
<reference evidence="3" key="1">
    <citation type="submission" date="2021-08" db="EMBL/GenBank/DDBJ databases">
        <title>Hoeflea bacterium WL0058 sp. nov., isolated from the sediment.</title>
        <authorList>
            <person name="Wang L."/>
            <person name="Zhang D."/>
        </authorList>
    </citation>
    <scope>NUCLEOTIDE SEQUENCE</scope>
    <source>
        <strain evidence="3">WL0058</strain>
    </source>
</reference>
<accession>A0AAE3CZ67</accession>
<keyword evidence="2" id="KW-0472">Membrane</keyword>
<sequence length="59" mass="6446">MTDITGTGEKKKAVKKRDPCDPESIENMSRIKRASGNYWRITGAIGAVCAVLIVLIIIL</sequence>
<proteinExistence type="predicted"/>
<name>A0AAE3CZ67_9HYPH</name>
<keyword evidence="2" id="KW-0812">Transmembrane</keyword>
<feature type="region of interest" description="Disordered" evidence="1">
    <location>
        <begin position="1"/>
        <end position="22"/>
    </location>
</feature>
<comment type="caution">
    <text evidence="3">The sequence shown here is derived from an EMBL/GenBank/DDBJ whole genome shotgun (WGS) entry which is preliminary data.</text>
</comment>
<evidence type="ECO:0000256" key="1">
    <source>
        <dbReference type="SAM" id="MobiDB-lite"/>
    </source>
</evidence>
<gene>
    <name evidence="3" type="ORF">K1W69_00415</name>
</gene>